<name>A0A2S8GD76_9BACT</name>
<feature type="compositionally biased region" description="Basic and acidic residues" evidence="1">
    <location>
        <begin position="325"/>
        <end position="339"/>
    </location>
</feature>
<protein>
    <recommendedName>
        <fullName evidence="5">Tetratricopeptide repeat-like domain-containing protein</fullName>
    </recommendedName>
</protein>
<dbReference type="RefSeq" id="WP_105338993.1">
    <property type="nucleotide sequence ID" value="NZ_PUHZ01000025.1"/>
</dbReference>
<evidence type="ECO:0000313" key="4">
    <source>
        <dbReference type="Proteomes" id="UP000237819"/>
    </source>
</evidence>
<proteinExistence type="predicted"/>
<feature type="region of interest" description="Disordered" evidence="1">
    <location>
        <begin position="259"/>
        <end position="378"/>
    </location>
</feature>
<gene>
    <name evidence="3" type="ORF">C5Y93_29235</name>
</gene>
<sequence length="378" mass="40737">MKSERRHEIQENSLAHFLETVLESARPHATLIGGVLLAVVLAYIGYVVMMQDGGPVKHDQWNSVLNAVDQSFRVADDDVQQQALAEEFATIAKNDGDTRPGLWAEYFSGLRSLTQAGDVAYSDPKSATADLERAIQAFQKTYAETDLPVLKVKALWSMAEAYQLQATPASLDRAKANFEEISKIWPDSNTARAAQERIERLDNAAITGKDGFYAWYRDHDFAAQPRAPLGGNTPGLDMNLEPSGGMFNSPGGTVPGADINGMAPPGTENTPLFTPSMDLEGPTGEVPKASSFTEPGEAKPEEKPAPMADSPMADPPMETAPMEEAPMKEEAAAPEKPAEEAPMPEAKPMAEAAEKPAEEASEAPEKPAKEEEDSAEPK</sequence>
<dbReference type="Proteomes" id="UP000237819">
    <property type="component" value="Unassembled WGS sequence"/>
</dbReference>
<dbReference type="EMBL" id="PUHZ01000025">
    <property type="protein sequence ID" value="PQO42415.1"/>
    <property type="molecule type" value="Genomic_DNA"/>
</dbReference>
<dbReference type="Gene3D" id="1.25.40.10">
    <property type="entry name" value="Tetratricopeptide repeat domain"/>
    <property type="match status" value="1"/>
</dbReference>
<dbReference type="AlphaFoldDB" id="A0A2S8GD76"/>
<feature type="compositionally biased region" description="Basic and acidic residues" evidence="1">
    <location>
        <begin position="352"/>
        <end position="378"/>
    </location>
</feature>
<evidence type="ECO:0000313" key="3">
    <source>
        <dbReference type="EMBL" id="PQO42415.1"/>
    </source>
</evidence>
<dbReference type="InterPro" id="IPR011990">
    <property type="entry name" value="TPR-like_helical_dom_sf"/>
</dbReference>
<comment type="caution">
    <text evidence="3">The sequence shown here is derived from an EMBL/GenBank/DDBJ whole genome shotgun (WGS) entry which is preliminary data.</text>
</comment>
<feature type="compositionally biased region" description="Low complexity" evidence="1">
    <location>
        <begin position="305"/>
        <end position="324"/>
    </location>
</feature>
<keyword evidence="2" id="KW-1133">Transmembrane helix</keyword>
<organism evidence="3 4">
    <name type="scientific">Blastopirellula marina</name>
    <dbReference type="NCBI Taxonomy" id="124"/>
    <lineage>
        <taxon>Bacteria</taxon>
        <taxon>Pseudomonadati</taxon>
        <taxon>Planctomycetota</taxon>
        <taxon>Planctomycetia</taxon>
        <taxon>Pirellulales</taxon>
        <taxon>Pirellulaceae</taxon>
        <taxon>Blastopirellula</taxon>
    </lineage>
</organism>
<feature type="compositionally biased region" description="Low complexity" evidence="1">
    <location>
        <begin position="340"/>
        <end position="351"/>
    </location>
</feature>
<feature type="transmembrane region" description="Helical" evidence="2">
    <location>
        <begin position="28"/>
        <end position="48"/>
    </location>
</feature>
<reference evidence="3 4" key="1">
    <citation type="submission" date="2018-02" db="EMBL/GenBank/DDBJ databases">
        <title>Comparative genomes isolates from brazilian mangrove.</title>
        <authorList>
            <person name="Araujo J.E."/>
            <person name="Taketani R.G."/>
            <person name="Silva M.C.P."/>
            <person name="Loureco M.V."/>
            <person name="Andreote F.D."/>
        </authorList>
    </citation>
    <scope>NUCLEOTIDE SEQUENCE [LARGE SCALE GENOMIC DNA]</scope>
    <source>
        <strain evidence="3 4">Nap-Phe MGV</strain>
    </source>
</reference>
<evidence type="ECO:0000256" key="1">
    <source>
        <dbReference type="SAM" id="MobiDB-lite"/>
    </source>
</evidence>
<keyword evidence="2" id="KW-0812">Transmembrane</keyword>
<evidence type="ECO:0000256" key="2">
    <source>
        <dbReference type="SAM" id="Phobius"/>
    </source>
</evidence>
<accession>A0A2S8GD76</accession>
<evidence type="ECO:0008006" key="5">
    <source>
        <dbReference type="Google" id="ProtNLM"/>
    </source>
</evidence>
<keyword evidence="2" id="KW-0472">Membrane</keyword>
<dbReference type="OrthoDB" id="265362at2"/>